<gene>
    <name evidence="2" type="ORF">SDC9_160509</name>
</gene>
<protein>
    <recommendedName>
        <fullName evidence="3">Nucleotidyltransferase substrate binding protein like protein</fullName>
    </recommendedName>
</protein>
<comment type="caution">
    <text evidence="2">The sequence shown here is derived from an EMBL/GenBank/DDBJ whole genome shotgun (WGS) entry which is preliminary data.</text>
</comment>
<reference evidence="2" key="1">
    <citation type="submission" date="2019-08" db="EMBL/GenBank/DDBJ databases">
        <authorList>
            <person name="Kucharzyk K."/>
            <person name="Murdoch R.W."/>
            <person name="Higgins S."/>
            <person name="Loffler F."/>
        </authorList>
    </citation>
    <scope>NUCLEOTIDE SEQUENCE</scope>
</reference>
<name>A0A645FIL2_9ZZZZ</name>
<dbReference type="Pfam" id="PF08780">
    <property type="entry name" value="NTase_sub_bind"/>
    <property type="match status" value="1"/>
</dbReference>
<evidence type="ECO:0000256" key="1">
    <source>
        <dbReference type="SAM" id="Coils"/>
    </source>
</evidence>
<feature type="coiled-coil region" evidence="1">
    <location>
        <begin position="1"/>
        <end position="35"/>
    </location>
</feature>
<evidence type="ECO:0008006" key="3">
    <source>
        <dbReference type="Google" id="ProtNLM"/>
    </source>
</evidence>
<accession>A0A645FIL2</accession>
<dbReference type="AlphaFoldDB" id="A0A645FIL2"/>
<dbReference type="NCBIfam" id="TIGR01987">
    <property type="entry name" value="HI0074"/>
    <property type="match status" value="1"/>
</dbReference>
<dbReference type="Gene3D" id="1.20.120.330">
    <property type="entry name" value="Nucleotidyltransferases domain 2"/>
    <property type="match status" value="1"/>
</dbReference>
<keyword evidence="1" id="KW-0175">Coiled coil</keyword>
<evidence type="ECO:0000313" key="2">
    <source>
        <dbReference type="EMBL" id="MPN13189.1"/>
    </source>
</evidence>
<organism evidence="2">
    <name type="scientific">bioreactor metagenome</name>
    <dbReference type="NCBI Taxonomy" id="1076179"/>
    <lineage>
        <taxon>unclassified sequences</taxon>
        <taxon>metagenomes</taxon>
        <taxon>ecological metagenomes</taxon>
    </lineage>
</organism>
<dbReference type="SUPFAM" id="SSF81593">
    <property type="entry name" value="Nucleotidyltransferase substrate binding subunit/domain"/>
    <property type="match status" value="1"/>
</dbReference>
<proteinExistence type="predicted"/>
<sequence>MNKLEAKLGNLKKALERLKEAAAQLGENNSDVIRDGVIQRFEFTYELAWKTTKEYLEDIGIMDKTSPKAVIKEAYAQKIIINEQIWLSMIKDRNTTSHMYLEKMAIDIAERITNCYINEFDKLLEALSPEL</sequence>
<dbReference type="InterPro" id="IPR010235">
    <property type="entry name" value="HepT"/>
</dbReference>
<dbReference type="EMBL" id="VSSQ01059665">
    <property type="protein sequence ID" value="MPN13189.1"/>
    <property type="molecule type" value="Genomic_DNA"/>
</dbReference>